<comment type="function">
    <text evidence="2">Catalyzes the dismutation of two molecules of 6,7-dimethyl-8-ribityllumazine, resulting in the formation of riboflavin and 5-amino-6-(D-ribitylamino)uracil.</text>
</comment>
<accession>A0A1Z5IAL2</accession>
<feature type="repeat" description="Lumazine-binding" evidence="11">
    <location>
        <begin position="98"/>
        <end position="194"/>
    </location>
</feature>
<name>A0A1Z5IAL2_9LACO</name>
<dbReference type="PIRSF" id="PIRSF000498">
    <property type="entry name" value="Riboflavin_syn_A"/>
    <property type="match status" value="1"/>
</dbReference>
<dbReference type="Proteomes" id="UP000198374">
    <property type="component" value="Unassembled WGS sequence"/>
</dbReference>
<evidence type="ECO:0000259" key="12">
    <source>
        <dbReference type="PROSITE" id="PS51177"/>
    </source>
</evidence>
<comment type="catalytic activity">
    <reaction evidence="1">
        <text>2 6,7-dimethyl-8-(1-D-ribityl)lumazine + H(+) = 5-amino-6-(D-ribitylamino)uracil + riboflavin</text>
        <dbReference type="Rhea" id="RHEA:20772"/>
        <dbReference type="ChEBI" id="CHEBI:15378"/>
        <dbReference type="ChEBI" id="CHEBI:15934"/>
        <dbReference type="ChEBI" id="CHEBI:57986"/>
        <dbReference type="ChEBI" id="CHEBI:58201"/>
        <dbReference type="EC" id="2.5.1.9"/>
    </reaction>
</comment>
<dbReference type="GO" id="GO:0009231">
    <property type="term" value="P:riboflavin biosynthetic process"/>
    <property type="evidence" value="ECO:0007669"/>
    <property type="project" value="UniProtKB-KW"/>
</dbReference>
<protein>
    <recommendedName>
        <fullName evidence="6 10">Riboflavin synthase</fullName>
        <ecNumber evidence="5 10">2.5.1.9</ecNumber>
    </recommendedName>
</protein>
<dbReference type="Gene3D" id="2.40.30.20">
    <property type="match status" value="2"/>
</dbReference>
<evidence type="ECO:0000256" key="9">
    <source>
        <dbReference type="ARBA" id="ARBA00022737"/>
    </source>
</evidence>
<evidence type="ECO:0000256" key="4">
    <source>
        <dbReference type="ARBA" id="ARBA00011233"/>
    </source>
</evidence>
<dbReference type="NCBIfam" id="NF009566">
    <property type="entry name" value="PRK13020.1"/>
    <property type="match status" value="1"/>
</dbReference>
<dbReference type="InterPro" id="IPR017938">
    <property type="entry name" value="Riboflavin_synthase-like_b-brl"/>
</dbReference>
<evidence type="ECO:0000256" key="2">
    <source>
        <dbReference type="ARBA" id="ARBA00002803"/>
    </source>
</evidence>
<evidence type="ECO:0000256" key="11">
    <source>
        <dbReference type="PROSITE-ProRule" id="PRU00524"/>
    </source>
</evidence>
<organism evidence="13 14">
    <name type="scientific">Secundilactobacillus mixtipabuli</name>
    <dbReference type="NCBI Taxonomy" id="1435342"/>
    <lineage>
        <taxon>Bacteria</taxon>
        <taxon>Bacillati</taxon>
        <taxon>Bacillota</taxon>
        <taxon>Bacilli</taxon>
        <taxon>Lactobacillales</taxon>
        <taxon>Lactobacillaceae</taxon>
        <taxon>Secundilactobacillus</taxon>
    </lineage>
</organism>
<evidence type="ECO:0000256" key="7">
    <source>
        <dbReference type="ARBA" id="ARBA00022619"/>
    </source>
</evidence>
<proteinExistence type="predicted"/>
<dbReference type="CDD" id="cd00402">
    <property type="entry name" value="Riboflavin_synthase_like"/>
    <property type="match status" value="1"/>
</dbReference>
<evidence type="ECO:0000256" key="5">
    <source>
        <dbReference type="ARBA" id="ARBA00012827"/>
    </source>
</evidence>
<keyword evidence="14" id="KW-1185">Reference proteome</keyword>
<keyword evidence="8" id="KW-0808">Transferase</keyword>
<evidence type="ECO:0000313" key="14">
    <source>
        <dbReference type="Proteomes" id="UP000198374"/>
    </source>
</evidence>
<feature type="repeat" description="Lumazine-binding" evidence="11">
    <location>
        <begin position="1"/>
        <end position="97"/>
    </location>
</feature>
<dbReference type="Pfam" id="PF00677">
    <property type="entry name" value="Lum_binding"/>
    <property type="match status" value="2"/>
</dbReference>
<feature type="domain" description="Lumazine-binding" evidence="12">
    <location>
        <begin position="98"/>
        <end position="194"/>
    </location>
</feature>
<dbReference type="FunFam" id="2.40.30.20:FF:000003">
    <property type="entry name" value="Riboflavin synthase, alpha subunit"/>
    <property type="match status" value="1"/>
</dbReference>
<comment type="pathway">
    <text evidence="3">Cofactor biosynthesis; riboflavin biosynthesis; riboflavin from 2-hydroxy-3-oxobutyl phosphate and 5-amino-6-(D-ribitylamino)uracil: step 2/2.</text>
</comment>
<dbReference type="NCBIfam" id="TIGR00187">
    <property type="entry name" value="ribE"/>
    <property type="match status" value="1"/>
</dbReference>
<comment type="caution">
    <text evidence="13">The sequence shown here is derived from an EMBL/GenBank/DDBJ whole genome shotgun (WGS) entry which is preliminary data.</text>
</comment>
<dbReference type="EC" id="2.5.1.9" evidence="5 10"/>
<dbReference type="OrthoDB" id="9788537at2"/>
<dbReference type="GO" id="GO:0004746">
    <property type="term" value="F:riboflavin synthase activity"/>
    <property type="evidence" value="ECO:0007669"/>
    <property type="project" value="UniProtKB-UniRule"/>
</dbReference>
<dbReference type="NCBIfam" id="NF006767">
    <property type="entry name" value="PRK09289.1"/>
    <property type="match status" value="1"/>
</dbReference>
<evidence type="ECO:0000313" key="13">
    <source>
        <dbReference type="EMBL" id="GAW98647.1"/>
    </source>
</evidence>
<dbReference type="AlphaFoldDB" id="A0A1Z5IAL2"/>
<keyword evidence="9" id="KW-0677">Repeat</keyword>
<sequence length="200" mass="21701">MFTGIIKGIGHVVSIERLADTAKLTIKAPLISQLKPQLGDSLAINGICLTVTDVAPDQLSVEVMPETTRLTNLGQLKQADRVNLEPALKATERLDGHFVLGHVDTTAKLIQQSTDQNATRLTFEIAPEYDDYIVKKGSVAIDGVSLTVTESSPRQFSVGLIPYTQAQTTLGDRRVGDLVNIETDFLGKYIVGAQRKEAVQ</sequence>
<dbReference type="FunFam" id="2.40.30.20:FF:000004">
    <property type="entry name" value="Riboflavin synthase, alpha subunit"/>
    <property type="match status" value="1"/>
</dbReference>
<dbReference type="PROSITE" id="PS51177">
    <property type="entry name" value="LUMAZINE_BIND"/>
    <property type="match status" value="2"/>
</dbReference>
<dbReference type="InterPro" id="IPR001783">
    <property type="entry name" value="Lumazine-bd"/>
</dbReference>
<dbReference type="PANTHER" id="PTHR21098">
    <property type="entry name" value="RIBOFLAVIN SYNTHASE ALPHA CHAIN"/>
    <property type="match status" value="1"/>
</dbReference>
<feature type="domain" description="Lumazine-binding" evidence="12">
    <location>
        <begin position="1"/>
        <end position="97"/>
    </location>
</feature>
<evidence type="ECO:0000256" key="6">
    <source>
        <dbReference type="ARBA" id="ARBA00013950"/>
    </source>
</evidence>
<gene>
    <name evidence="13" type="primary">ribC</name>
    <name evidence="13" type="ORF">IWT30_00606</name>
</gene>
<keyword evidence="7" id="KW-0686">Riboflavin biosynthesis</keyword>
<evidence type="ECO:0000256" key="1">
    <source>
        <dbReference type="ARBA" id="ARBA00000968"/>
    </source>
</evidence>
<dbReference type="PANTHER" id="PTHR21098:SF0">
    <property type="entry name" value="RIBOFLAVIN SYNTHASE"/>
    <property type="match status" value="1"/>
</dbReference>
<evidence type="ECO:0000256" key="3">
    <source>
        <dbReference type="ARBA" id="ARBA00004887"/>
    </source>
</evidence>
<dbReference type="RefSeq" id="WP_089108468.1">
    <property type="nucleotide sequence ID" value="NZ_BCMF01000003.1"/>
</dbReference>
<reference evidence="13 14" key="1">
    <citation type="submission" date="2015-11" db="EMBL/GenBank/DDBJ databases">
        <title>Draft genome sequences of new species of the genus Lactobacillus isolated from orchardgrass silage.</title>
        <authorList>
            <person name="Tohno M."/>
            <person name="Tanizawa Y."/>
            <person name="Arita M."/>
        </authorList>
    </citation>
    <scope>NUCLEOTIDE SEQUENCE [LARGE SCALE GENOMIC DNA]</scope>
    <source>
        <strain evidence="13 14">IWT30</strain>
    </source>
</reference>
<evidence type="ECO:0000256" key="8">
    <source>
        <dbReference type="ARBA" id="ARBA00022679"/>
    </source>
</evidence>
<dbReference type="InterPro" id="IPR023366">
    <property type="entry name" value="ATP_synth_asu-like_sf"/>
</dbReference>
<evidence type="ECO:0000256" key="10">
    <source>
        <dbReference type="NCBIfam" id="TIGR00187"/>
    </source>
</evidence>
<dbReference type="InterPro" id="IPR026017">
    <property type="entry name" value="Lumazine-bd_dom"/>
</dbReference>
<comment type="subunit">
    <text evidence="4">Homotrimer.</text>
</comment>
<dbReference type="SUPFAM" id="SSF63380">
    <property type="entry name" value="Riboflavin synthase domain-like"/>
    <property type="match status" value="2"/>
</dbReference>
<dbReference type="EMBL" id="BCMF01000003">
    <property type="protein sequence ID" value="GAW98647.1"/>
    <property type="molecule type" value="Genomic_DNA"/>
</dbReference>